<dbReference type="EMBL" id="JAJAQI010000095">
    <property type="protein sequence ID" value="MCB4825422.1"/>
    <property type="molecule type" value="Genomic_DNA"/>
</dbReference>
<dbReference type="Proteomes" id="UP001139311">
    <property type="component" value="Unassembled WGS sequence"/>
</dbReference>
<dbReference type="GO" id="GO:0004222">
    <property type="term" value="F:metalloendopeptidase activity"/>
    <property type="evidence" value="ECO:0007669"/>
    <property type="project" value="InterPro"/>
</dbReference>
<evidence type="ECO:0000256" key="8">
    <source>
        <dbReference type="SAM" id="SignalP"/>
    </source>
</evidence>
<feature type="domain" description="Peptidase M48" evidence="9">
    <location>
        <begin position="69"/>
        <end position="263"/>
    </location>
</feature>
<proteinExistence type="predicted"/>
<keyword evidence="11" id="KW-1185">Reference proteome</keyword>
<comment type="cofactor">
    <cofactor evidence="1">
        <name>Zn(2+)</name>
        <dbReference type="ChEBI" id="CHEBI:29105"/>
    </cofactor>
</comment>
<dbReference type="GO" id="GO:0016020">
    <property type="term" value="C:membrane"/>
    <property type="evidence" value="ECO:0007669"/>
    <property type="project" value="TreeGrafter"/>
</dbReference>
<evidence type="ECO:0000256" key="2">
    <source>
        <dbReference type="ARBA" id="ARBA00022670"/>
    </source>
</evidence>
<dbReference type="GO" id="GO:0046872">
    <property type="term" value="F:metal ion binding"/>
    <property type="evidence" value="ECO:0007669"/>
    <property type="project" value="UniProtKB-KW"/>
</dbReference>
<dbReference type="InterPro" id="IPR001915">
    <property type="entry name" value="Peptidase_M48"/>
</dbReference>
<keyword evidence="8" id="KW-0732">Signal</keyword>
<evidence type="ECO:0000256" key="7">
    <source>
        <dbReference type="SAM" id="MobiDB-lite"/>
    </source>
</evidence>
<evidence type="ECO:0000256" key="3">
    <source>
        <dbReference type="ARBA" id="ARBA00022723"/>
    </source>
</evidence>
<keyword evidence="3" id="KW-0479">Metal-binding</keyword>
<dbReference type="AlphaFoldDB" id="A0A9X1IJ03"/>
<accession>A0A9X1IJ03</accession>
<sequence length="530" mass="56741">MLRRFSSLLALLGAAACAPPLPTGRIIDQPGLQTRMDVAQGTPQRQRRGLAGTPPLATEAPIVVSAPLQREVDRIMERLLRDPPIGVQRSPRVLVRADDSYGAEMTRDGEIHVNIGLLSKAASEDEIAFVLAHEAAHYLLGHGINRDGTLRAGRGSITLARNASVYGIAIGASQGQGAVPAAGTRRNAAVGMIAVLSAGEALTAIAAEIGDASYSRQQEIEADRLGLDLLVRAGYQTGATGSVFNQLEARHREQEGRAVDLRGSVGGGVIASANLLTSAVPVRNELARLGLTVGTMLVAAVAEQAAGGMLSGMSATHDKPEVRRADLQEYEVAHYADGPDRDPSPNSFARAPLGREVVETMQALEVLRRVQAAIDADDAAGARDALRGRDALMERRTPVQWRFARSRIAAMEGNEAERGRLLAEAVRHPQAYAHVYVEQARFLERRGNVDGALQALRQGEQSFGTPEPFIAERVRILRDARRDQELAQALAQCRTLHVGPIERECSSNARRADVQPAVPTGPAADTQRPL</sequence>
<evidence type="ECO:0000313" key="11">
    <source>
        <dbReference type="Proteomes" id="UP001139311"/>
    </source>
</evidence>
<reference evidence="10" key="1">
    <citation type="submission" date="2021-10" db="EMBL/GenBank/DDBJ databases">
        <title>Roseicella aerolatum sp. nov., isolated from aerosols of e-waste dismantling site.</title>
        <authorList>
            <person name="Qin T."/>
        </authorList>
    </citation>
    <scope>NUCLEOTIDE SEQUENCE</scope>
    <source>
        <strain evidence="10">GB24</strain>
    </source>
</reference>
<evidence type="ECO:0000256" key="5">
    <source>
        <dbReference type="ARBA" id="ARBA00022833"/>
    </source>
</evidence>
<keyword evidence="5" id="KW-0862">Zinc</keyword>
<keyword evidence="6 10" id="KW-0482">Metalloprotease</keyword>
<dbReference type="EC" id="3.4.24.-" evidence="10"/>
<keyword evidence="2" id="KW-0645">Protease</keyword>
<name>A0A9X1IJ03_9PROT</name>
<dbReference type="PROSITE" id="PS51257">
    <property type="entry name" value="PROKAR_LIPOPROTEIN"/>
    <property type="match status" value="1"/>
</dbReference>
<organism evidence="10 11">
    <name type="scientific">Roseicella aerolata</name>
    <dbReference type="NCBI Taxonomy" id="2883479"/>
    <lineage>
        <taxon>Bacteria</taxon>
        <taxon>Pseudomonadati</taxon>
        <taxon>Pseudomonadota</taxon>
        <taxon>Alphaproteobacteria</taxon>
        <taxon>Acetobacterales</taxon>
        <taxon>Roseomonadaceae</taxon>
        <taxon>Roseicella</taxon>
    </lineage>
</organism>
<feature type="signal peptide" evidence="8">
    <location>
        <begin position="1"/>
        <end position="18"/>
    </location>
</feature>
<dbReference type="PANTHER" id="PTHR22726:SF1">
    <property type="entry name" value="METALLOENDOPEPTIDASE OMA1, MITOCHONDRIAL"/>
    <property type="match status" value="1"/>
</dbReference>
<keyword evidence="4 10" id="KW-0378">Hydrolase</keyword>
<comment type="caution">
    <text evidence="10">The sequence shown here is derived from an EMBL/GenBank/DDBJ whole genome shotgun (WGS) entry which is preliminary data.</text>
</comment>
<evidence type="ECO:0000256" key="6">
    <source>
        <dbReference type="ARBA" id="ARBA00023049"/>
    </source>
</evidence>
<gene>
    <name evidence="10" type="ORF">LHA35_27310</name>
</gene>
<feature type="chain" id="PRO_5040898223" evidence="8">
    <location>
        <begin position="19"/>
        <end position="530"/>
    </location>
</feature>
<protein>
    <submittedName>
        <fullName evidence="10">M48 family metalloprotease</fullName>
        <ecNumber evidence="10">3.4.24.-</ecNumber>
    </submittedName>
</protein>
<feature type="region of interest" description="Disordered" evidence="7">
    <location>
        <begin position="507"/>
        <end position="530"/>
    </location>
</feature>
<evidence type="ECO:0000313" key="10">
    <source>
        <dbReference type="EMBL" id="MCB4825422.1"/>
    </source>
</evidence>
<dbReference type="RefSeq" id="WP_226614324.1">
    <property type="nucleotide sequence ID" value="NZ_JAJAQI010000095.1"/>
</dbReference>
<evidence type="ECO:0000259" key="9">
    <source>
        <dbReference type="Pfam" id="PF01435"/>
    </source>
</evidence>
<dbReference type="PANTHER" id="PTHR22726">
    <property type="entry name" value="METALLOENDOPEPTIDASE OMA1"/>
    <property type="match status" value="1"/>
</dbReference>
<dbReference type="Pfam" id="PF01435">
    <property type="entry name" value="Peptidase_M48"/>
    <property type="match status" value="1"/>
</dbReference>
<dbReference type="Gene3D" id="3.30.2010.10">
    <property type="entry name" value="Metalloproteases ('zincins'), catalytic domain"/>
    <property type="match status" value="1"/>
</dbReference>
<evidence type="ECO:0000256" key="1">
    <source>
        <dbReference type="ARBA" id="ARBA00001947"/>
    </source>
</evidence>
<evidence type="ECO:0000256" key="4">
    <source>
        <dbReference type="ARBA" id="ARBA00022801"/>
    </source>
</evidence>
<dbReference type="InterPro" id="IPR051156">
    <property type="entry name" value="Mito/Outer_Membr_Metalloprot"/>
</dbReference>
<dbReference type="GO" id="GO:0051603">
    <property type="term" value="P:proteolysis involved in protein catabolic process"/>
    <property type="evidence" value="ECO:0007669"/>
    <property type="project" value="TreeGrafter"/>
</dbReference>